<protein>
    <submittedName>
        <fullName evidence="3">Alginate export</fullName>
    </submittedName>
</protein>
<feature type="domain" description="Alginate export" evidence="2">
    <location>
        <begin position="46"/>
        <end position="179"/>
    </location>
</feature>
<dbReference type="OrthoDB" id="9767539at2"/>
<dbReference type="Proteomes" id="UP000198658">
    <property type="component" value="Unassembled WGS sequence"/>
</dbReference>
<dbReference type="RefSeq" id="WP_091386614.1">
    <property type="nucleotide sequence ID" value="NZ_FNQO01000001.1"/>
</dbReference>
<dbReference type="Gene3D" id="2.40.160.10">
    <property type="entry name" value="Porin"/>
    <property type="match status" value="1"/>
</dbReference>
<dbReference type="Pfam" id="PF13372">
    <property type="entry name" value="Alginate_exp"/>
    <property type="match status" value="1"/>
</dbReference>
<feature type="signal peptide" evidence="1">
    <location>
        <begin position="1"/>
        <end position="27"/>
    </location>
</feature>
<evidence type="ECO:0000259" key="2">
    <source>
        <dbReference type="Pfam" id="PF13372"/>
    </source>
</evidence>
<name>A0A1H3XET3_9GAMM</name>
<proteinExistence type="predicted"/>
<dbReference type="InterPro" id="IPR025388">
    <property type="entry name" value="Alginate_export_dom"/>
</dbReference>
<organism evidence="3 4">
    <name type="scientific">Microbulbifer marinus</name>
    <dbReference type="NCBI Taxonomy" id="658218"/>
    <lineage>
        <taxon>Bacteria</taxon>
        <taxon>Pseudomonadati</taxon>
        <taxon>Pseudomonadota</taxon>
        <taxon>Gammaproteobacteria</taxon>
        <taxon>Cellvibrionales</taxon>
        <taxon>Microbulbiferaceae</taxon>
        <taxon>Microbulbifer</taxon>
    </lineage>
</organism>
<keyword evidence="4" id="KW-1185">Reference proteome</keyword>
<dbReference type="EMBL" id="FNQO01000001">
    <property type="protein sequence ID" value="SDZ97856.1"/>
    <property type="molecule type" value="Genomic_DNA"/>
</dbReference>
<accession>A0A1H3XET3</accession>
<feature type="chain" id="PRO_5011552914" evidence="1">
    <location>
        <begin position="28"/>
        <end position="403"/>
    </location>
</feature>
<keyword evidence="1" id="KW-0732">Signal</keyword>
<dbReference type="STRING" id="658218.SAMN05216562_1502"/>
<evidence type="ECO:0000313" key="3">
    <source>
        <dbReference type="EMBL" id="SDZ97856.1"/>
    </source>
</evidence>
<sequence length="403" mass="43140">MNTRKLPNLVGATLLGAVSAVALQAQAADDNSAPTLIDALQNGKAGVSLRYRLENVDQANLDEDANASTLKSRLTWDSGTYRGFTAGIEMDNVTAIGDDDYNSTVNGNGAYPVVADPVGTEVNQAYLKYSAGDYTATAGRQRINLDDQRFVGGVGWRQNEQTYDGYRFQYGGAESLRLDYSYVYNVNRIFGEDSAKGDLRGDIQLFNASYPLAKGHDLALFLLDLDLVQAVDASSRTLGLAYTGNFGPVKARLSYAQQGESGDSTLNYSAPYYLAEVSGALGPVNTKLGYEVLGSDNGVGFATPLATLHKFQGFADQFLATPAEGVEDAYLGASAKVLGGNLGVTYHKFAAAEGSANWGDEWDLSYGRPITDTVSALVKYAAYSADEHGVDTDKVWLQLTAKF</sequence>
<gene>
    <name evidence="3" type="ORF">SAMN05216562_1502</name>
</gene>
<dbReference type="AlphaFoldDB" id="A0A1H3XET3"/>
<reference evidence="4" key="1">
    <citation type="submission" date="2016-10" db="EMBL/GenBank/DDBJ databases">
        <authorList>
            <person name="Varghese N."/>
            <person name="Submissions S."/>
        </authorList>
    </citation>
    <scope>NUCLEOTIDE SEQUENCE [LARGE SCALE GENOMIC DNA]</scope>
    <source>
        <strain evidence="4">CGMCC 1.10657</strain>
    </source>
</reference>
<evidence type="ECO:0000313" key="4">
    <source>
        <dbReference type="Proteomes" id="UP000198658"/>
    </source>
</evidence>
<dbReference type="InterPro" id="IPR023614">
    <property type="entry name" value="Porin_dom_sf"/>
</dbReference>
<evidence type="ECO:0000256" key="1">
    <source>
        <dbReference type="SAM" id="SignalP"/>
    </source>
</evidence>